<keyword evidence="5" id="KW-0689">Ribosomal protein</keyword>
<evidence type="ECO:0000256" key="4">
    <source>
        <dbReference type="ARBA" id="ARBA00022946"/>
    </source>
</evidence>
<dbReference type="InterPro" id="IPR020084">
    <property type="entry name" value="NUDIX_hydrolase_CS"/>
</dbReference>
<dbReference type="PROSITE" id="PS51462">
    <property type="entry name" value="NUDIX"/>
    <property type="match status" value="1"/>
</dbReference>
<dbReference type="GO" id="GO:0005743">
    <property type="term" value="C:mitochondrial inner membrane"/>
    <property type="evidence" value="ECO:0007669"/>
    <property type="project" value="UniProtKB-ARBA"/>
</dbReference>
<evidence type="ECO:0000256" key="2">
    <source>
        <dbReference type="ARBA" id="ARBA00009070"/>
    </source>
</evidence>
<organism evidence="12 13">
    <name type="scientific">Trichoplax adhaerens</name>
    <name type="common">Trichoplax reptans</name>
    <dbReference type="NCBI Taxonomy" id="10228"/>
    <lineage>
        <taxon>Eukaryota</taxon>
        <taxon>Metazoa</taxon>
        <taxon>Placozoa</taxon>
        <taxon>Uniplacotomia</taxon>
        <taxon>Trichoplacea</taxon>
        <taxon>Trichoplacidae</taxon>
        <taxon>Trichoplax</taxon>
    </lineage>
</organism>
<gene>
    <name evidence="12" type="ORF">TRIADDRAFT_55493</name>
</gene>
<dbReference type="Proteomes" id="UP000009022">
    <property type="component" value="Unassembled WGS sequence"/>
</dbReference>
<dbReference type="InterPro" id="IPR033650">
    <property type="entry name" value="Ribosomal_mL46_NUDIX"/>
</dbReference>
<evidence type="ECO:0000256" key="5">
    <source>
        <dbReference type="ARBA" id="ARBA00022980"/>
    </source>
</evidence>
<evidence type="ECO:0000256" key="1">
    <source>
        <dbReference type="ARBA" id="ARBA00004173"/>
    </source>
</evidence>
<evidence type="ECO:0000313" key="12">
    <source>
        <dbReference type="EMBL" id="EDV25920.1"/>
    </source>
</evidence>
<dbReference type="InParanoid" id="B3RV16"/>
<evidence type="ECO:0000256" key="8">
    <source>
        <dbReference type="ARBA" id="ARBA00035190"/>
    </source>
</evidence>
<sequence>MATSQCYSCISRRLKPSPLRAAFMGILGNRLSTTGLKSNQQLQPKVKGKSSLQQNWRLVSAICVERLPVISSSTNSLETRVQELFNTIEEEKSVISDYEIDLKNRKAASLDRLKALDSGMKSKELQELAREEIESELQELEEEAKSFQAASRTTQADEEDDRKSLDRKLAESLYLLVKKSRHQHAWQMPQGQHEGEESLRQTAERELKEECGEQLTVKFLSNAPSALYTYKFHKDYQSDHVGAKVFFYKTFYNEGQIVLNTEELEDYAWVTGQEMQDYVTPEYYRFLSKFLYLPRRENDTELID</sequence>
<dbReference type="PROSITE" id="PS00893">
    <property type="entry name" value="NUDIX_BOX"/>
    <property type="match status" value="1"/>
</dbReference>
<dbReference type="InterPro" id="IPR015797">
    <property type="entry name" value="NUDIX_hydrolase-like_dom_sf"/>
</dbReference>
<dbReference type="FunCoup" id="B3RV16">
    <property type="interactions" value="1009"/>
</dbReference>
<comment type="subcellular location">
    <subcellularLocation>
        <location evidence="1">Mitochondrion</location>
    </subcellularLocation>
</comment>
<evidence type="ECO:0000259" key="11">
    <source>
        <dbReference type="PROSITE" id="PS51462"/>
    </source>
</evidence>
<dbReference type="CDD" id="cd04661">
    <property type="entry name" value="NUDIX_MRP_L46"/>
    <property type="match status" value="1"/>
</dbReference>
<name>B3RV16_TRIAD</name>
<keyword evidence="13" id="KW-1185">Reference proteome</keyword>
<keyword evidence="3" id="KW-0378">Hydrolase</keyword>
<dbReference type="GO" id="GO:0005762">
    <property type="term" value="C:mitochondrial large ribosomal subunit"/>
    <property type="evidence" value="ECO:0000318"/>
    <property type="project" value="GO_Central"/>
</dbReference>
<evidence type="ECO:0000256" key="7">
    <source>
        <dbReference type="ARBA" id="ARBA00023274"/>
    </source>
</evidence>
<dbReference type="AlphaFoldDB" id="B3RV16"/>
<dbReference type="GO" id="GO:0003735">
    <property type="term" value="F:structural constituent of ribosome"/>
    <property type="evidence" value="ECO:0000318"/>
    <property type="project" value="GO_Central"/>
</dbReference>
<feature type="domain" description="Nudix hydrolase" evidence="11">
    <location>
        <begin position="146"/>
        <end position="292"/>
    </location>
</feature>
<dbReference type="OMA" id="EKWDLYA"/>
<dbReference type="HOGENOM" id="CLU_079736_0_0_1"/>
<dbReference type="GeneID" id="6752665"/>
<dbReference type="Gene3D" id="3.90.79.10">
    <property type="entry name" value="Nucleoside Triphosphate Pyrophosphohydrolase"/>
    <property type="match status" value="1"/>
</dbReference>
<dbReference type="OrthoDB" id="194611at2759"/>
<comment type="similarity">
    <text evidence="2">Belongs to the mitochondrion-specific ribosomal protein mL46 family.</text>
</comment>
<evidence type="ECO:0000256" key="9">
    <source>
        <dbReference type="ARBA" id="ARBA00035534"/>
    </source>
</evidence>
<dbReference type="InterPro" id="IPR000086">
    <property type="entry name" value="NUDIX_hydrolase_dom"/>
</dbReference>
<protein>
    <recommendedName>
        <fullName evidence="8">Large ribosomal subunit protein mL46</fullName>
    </recommendedName>
    <alternativeName>
        <fullName evidence="9">39S ribosomal protein L46, mitochondrial</fullName>
    </alternativeName>
</protein>
<dbReference type="InterPro" id="IPR021757">
    <property type="entry name" value="Ribosomal_mL46_N"/>
</dbReference>
<dbReference type="PANTHER" id="PTHR13124:SF12">
    <property type="entry name" value="LARGE RIBOSOMAL SUBUNIT PROTEIN ML46"/>
    <property type="match status" value="1"/>
</dbReference>
<evidence type="ECO:0000256" key="6">
    <source>
        <dbReference type="ARBA" id="ARBA00023128"/>
    </source>
</evidence>
<proteinExistence type="inferred from homology"/>
<dbReference type="PANTHER" id="PTHR13124">
    <property type="entry name" value="39S RIBOSOMAL PROTEIN L46, MITOCHONDRIAL PRECURSOR-RELATED"/>
    <property type="match status" value="1"/>
</dbReference>
<dbReference type="RefSeq" id="XP_002111953.1">
    <property type="nucleotide sequence ID" value="XM_002111917.1"/>
</dbReference>
<dbReference type="eggNOG" id="KOG4548">
    <property type="taxonomic scope" value="Eukaryota"/>
</dbReference>
<keyword evidence="7" id="KW-0687">Ribonucleoprotein</keyword>
<reference evidence="12 13" key="1">
    <citation type="journal article" date="2008" name="Nature">
        <title>The Trichoplax genome and the nature of placozoans.</title>
        <authorList>
            <person name="Srivastava M."/>
            <person name="Begovic E."/>
            <person name="Chapman J."/>
            <person name="Putnam N.H."/>
            <person name="Hellsten U."/>
            <person name="Kawashima T."/>
            <person name="Kuo A."/>
            <person name="Mitros T."/>
            <person name="Salamov A."/>
            <person name="Carpenter M.L."/>
            <person name="Signorovitch A.Y."/>
            <person name="Moreno M.A."/>
            <person name="Kamm K."/>
            <person name="Grimwood J."/>
            <person name="Schmutz J."/>
            <person name="Shapiro H."/>
            <person name="Grigoriev I.V."/>
            <person name="Buss L.W."/>
            <person name="Schierwater B."/>
            <person name="Dellaporta S.L."/>
            <person name="Rokhsar D.S."/>
        </authorList>
    </citation>
    <scope>NUCLEOTIDE SEQUENCE [LARGE SCALE GENOMIC DNA]</scope>
    <source>
        <strain evidence="12 13">Grell-BS-1999</strain>
    </source>
</reference>
<dbReference type="InterPro" id="IPR040008">
    <property type="entry name" value="Ribosomal_mL46"/>
</dbReference>
<dbReference type="SUPFAM" id="SSF55811">
    <property type="entry name" value="Nudix"/>
    <property type="match status" value="1"/>
</dbReference>
<evidence type="ECO:0000256" key="10">
    <source>
        <dbReference type="SAM" id="MobiDB-lite"/>
    </source>
</evidence>
<dbReference type="FunFam" id="3.90.79.10:FF:000018">
    <property type="entry name" value="39S ribosomal protein L46, mitochondrial"/>
    <property type="match status" value="1"/>
</dbReference>
<feature type="region of interest" description="Disordered" evidence="10">
    <location>
        <begin position="140"/>
        <end position="163"/>
    </location>
</feature>
<accession>B3RV16</accession>
<keyword evidence="4" id="KW-0809">Transit peptide</keyword>
<evidence type="ECO:0000313" key="13">
    <source>
        <dbReference type="Proteomes" id="UP000009022"/>
    </source>
</evidence>
<dbReference type="EMBL" id="DS985244">
    <property type="protein sequence ID" value="EDV25920.1"/>
    <property type="molecule type" value="Genomic_DNA"/>
</dbReference>
<keyword evidence="6" id="KW-0496">Mitochondrion</keyword>
<dbReference type="STRING" id="10228.B3RV16"/>
<dbReference type="CTD" id="6752665"/>
<evidence type="ECO:0000256" key="3">
    <source>
        <dbReference type="ARBA" id="ARBA00022801"/>
    </source>
</evidence>
<dbReference type="Pfam" id="PF00293">
    <property type="entry name" value="NUDIX"/>
    <property type="match status" value="1"/>
</dbReference>
<dbReference type="Pfam" id="PF11788">
    <property type="entry name" value="MRP-L46"/>
    <property type="match status" value="1"/>
</dbReference>
<dbReference type="PhylomeDB" id="B3RV16"/>
<dbReference type="KEGG" id="tad:TRIADDRAFT_55493"/>
<dbReference type="GO" id="GO:0016787">
    <property type="term" value="F:hydrolase activity"/>
    <property type="evidence" value="ECO:0007669"/>
    <property type="project" value="UniProtKB-KW"/>
</dbReference>